<dbReference type="PANTHER" id="PTHR21015">
    <property type="entry name" value="UDP-N-ACETYLGLUCOSAMINE--N-ACETYLMURAMYL-(PENTAPEPTIDE) PYROPHOSPHORYL-UNDECAPRENOL N-ACETYLGLUCOSAMINE TRANSFERASE 1"/>
    <property type="match status" value="1"/>
</dbReference>
<protein>
    <submittedName>
        <fullName evidence="4">Pseudaminic acid biosynthesis-associated protein PseG</fullName>
    </submittedName>
</protein>
<dbReference type="eggNOG" id="COG3980">
    <property type="taxonomic scope" value="Bacteria"/>
</dbReference>
<feature type="active site" description="Proton acceptor" evidence="1">
    <location>
        <position position="23"/>
    </location>
</feature>
<dbReference type="OrthoDB" id="153034at2"/>
<evidence type="ECO:0000256" key="2">
    <source>
        <dbReference type="PIRSR" id="PIRSR620023-2"/>
    </source>
</evidence>
<proteinExistence type="predicted"/>
<feature type="binding site" evidence="2">
    <location>
        <position position="161"/>
    </location>
    <ligand>
        <name>substrate</name>
    </ligand>
</feature>
<evidence type="ECO:0000313" key="5">
    <source>
        <dbReference type="Proteomes" id="UP000005273"/>
    </source>
</evidence>
<sequence length="355" mass="39303">MSLVDNHVLLVRVDSGINIGSGHVMRCLALAQAWQDGGGDVVFVLAPKSPNAEARLTAEGFEVLYINAKPGSAEDARLTTKLAHKYGASWVVVDGYHFGGDYQKIIKEAGLNLLFIDDYGHADYYPADIVLNQNIHADENLYLNRASYTKLLLGTRYVLLRREFLSWQGYKREIPKIAHKMLVTMGGSDPQNVTLKVLQALKNIDIDGFEALCVVGGSNPHYGALIDFVETANLPVRIERDVKDMSQLMAWADVAITAGGTTCWELAFMGVPFIIVVLAENQRLAAEYLDNLGYAVNLGWYCNLSLSDLNEVIMSLLLDKKRRIDMSWLGQVSIDGSGDKRIVNLLTRSLANYEC</sequence>
<evidence type="ECO:0000256" key="1">
    <source>
        <dbReference type="PIRSR" id="PIRSR620023-1"/>
    </source>
</evidence>
<accession>A0A0T5XBW3</accession>
<dbReference type="InterPro" id="IPR007235">
    <property type="entry name" value="Glyco_trans_28_C"/>
</dbReference>
<dbReference type="RefSeq" id="WP_009201428.1">
    <property type="nucleotide sequence ID" value="NZ_ACJX03000001.1"/>
</dbReference>
<gene>
    <name evidence="4" type="ORF">HMPREF1705_03127</name>
</gene>
<dbReference type="PANTHER" id="PTHR21015:SF22">
    <property type="entry name" value="GLYCOSYLTRANSFERASE"/>
    <property type="match status" value="1"/>
</dbReference>
<dbReference type="GO" id="GO:0016758">
    <property type="term" value="F:hexosyltransferase activity"/>
    <property type="evidence" value="ECO:0007669"/>
    <property type="project" value="InterPro"/>
</dbReference>
<comment type="caution">
    <text evidence="4">The sequence shown here is derived from an EMBL/GenBank/DDBJ whole genome shotgun (WGS) entry which is preliminary data.</text>
</comment>
<dbReference type="AlphaFoldDB" id="A0A0T5XBW3"/>
<name>A0A0T5XBW3_9BACT</name>
<feature type="binding site" evidence="2">
    <location>
        <position position="265"/>
    </location>
    <ligand>
        <name>substrate</name>
    </ligand>
</feature>
<dbReference type="STRING" id="592015.HMPREF1705_03127"/>
<keyword evidence="5" id="KW-1185">Reference proteome</keyword>
<dbReference type="EMBL" id="ACJX03000001">
    <property type="protein sequence ID" value="KRT35871.1"/>
    <property type="molecule type" value="Genomic_DNA"/>
</dbReference>
<dbReference type="SUPFAM" id="SSF53756">
    <property type="entry name" value="UDP-Glycosyltransferase/glycogen phosphorylase"/>
    <property type="match status" value="1"/>
</dbReference>
<evidence type="ECO:0000313" key="4">
    <source>
        <dbReference type="EMBL" id="KRT35871.1"/>
    </source>
</evidence>
<evidence type="ECO:0000259" key="3">
    <source>
        <dbReference type="Pfam" id="PF04101"/>
    </source>
</evidence>
<reference evidence="5" key="1">
    <citation type="submission" date="2012-09" db="EMBL/GenBank/DDBJ databases">
        <authorList>
            <person name="Weinstock G."/>
            <person name="Sodergren E."/>
            <person name="Clifton S."/>
            <person name="Fulton L."/>
            <person name="Fulton B."/>
            <person name="Courtney L."/>
            <person name="Fronick C."/>
            <person name="Harrison M."/>
            <person name="Strong C."/>
            <person name="Farmer C."/>
            <person name="Delehaunty K."/>
            <person name="Markovic C."/>
            <person name="Hall O."/>
            <person name="Minx P."/>
            <person name="Tomlinson C."/>
            <person name="Mitreva M."/>
            <person name="Nelson J."/>
            <person name="Hou S."/>
            <person name="Wollam A."/>
            <person name="Pepin K.H."/>
            <person name="Johnson M."/>
            <person name="Bhonagiri V."/>
            <person name="Nash W.E."/>
            <person name="Suruliraj S."/>
            <person name="Warren W."/>
            <person name="Chinwalla A."/>
            <person name="Mardis E.R."/>
            <person name="Wilson R.K."/>
        </authorList>
    </citation>
    <scope>NUCLEOTIDE SEQUENCE [LARGE SCALE GENOMIC DNA]</scope>
    <source>
        <strain evidence="5">OS1</strain>
    </source>
</reference>
<dbReference type="InterPro" id="IPR020023">
    <property type="entry name" value="PseG"/>
</dbReference>
<dbReference type="Proteomes" id="UP000005273">
    <property type="component" value="Unassembled WGS sequence"/>
</dbReference>
<dbReference type="Gene3D" id="3.40.50.11190">
    <property type="match status" value="1"/>
</dbReference>
<feature type="domain" description="Glycosyl transferase family 28 C-terminal" evidence="3">
    <location>
        <begin position="183"/>
        <end position="326"/>
    </location>
</feature>
<dbReference type="Gene3D" id="3.40.50.2000">
    <property type="entry name" value="Glycogen Phosphorylase B"/>
    <property type="match status" value="1"/>
</dbReference>
<dbReference type="Pfam" id="PF04101">
    <property type="entry name" value="Glyco_tran_28_C"/>
    <property type="match status" value="1"/>
</dbReference>
<dbReference type="NCBIfam" id="TIGR03590">
    <property type="entry name" value="PseG"/>
    <property type="match status" value="1"/>
</dbReference>
<organism evidence="4 5">
    <name type="scientific">Acetomicrobium hydrogeniformans ATCC BAA-1850</name>
    <dbReference type="NCBI Taxonomy" id="592015"/>
    <lineage>
        <taxon>Bacteria</taxon>
        <taxon>Thermotogati</taxon>
        <taxon>Synergistota</taxon>
        <taxon>Synergistia</taxon>
        <taxon>Synergistales</taxon>
        <taxon>Acetomicrobiaceae</taxon>
        <taxon>Acetomicrobium</taxon>
    </lineage>
</organism>